<evidence type="ECO:0000256" key="3">
    <source>
        <dbReference type="ARBA" id="ARBA00022884"/>
    </source>
</evidence>
<keyword evidence="11" id="KW-1185">Reference proteome</keyword>
<dbReference type="SUPFAM" id="SSF56047">
    <property type="entry name" value="Ribosomal protein S8"/>
    <property type="match status" value="1"/>
</dbReference>
<dbReference type="GO" id="GO:1990904">
    <property type="term" value="C:ribonucleoprotein complex"/>
    <property type="evidence" value="ECO:0007669"/>
    <property type="project" value="UniProtKB-KW"/>
</dbReference>
<dbReference type="GO" id="GO:0003735">
    <property type="term" value="F:structural constituent of ribosome"/>
    <property type="evidence" value="ECO:0007669"/>
    <property type="project" value="InterPro"/>
</dbReference>
<dbReference type="GO" id="GO:0005737">
    <property type="term" value="C:cytoplasm"/>
    <property type="evidence" value="ECO:0007669"/>
    <property type="project" value="UniProtKB-ARBA"/>
</dbReference>
<reference evidence="10 11" key="1">
    <citation type="journal article" date="2011" name="J. Bacteriol.">
        <title>Genome sequence of 'Pedosphaera parvula' Ellin514, an aerobic Verrucomicrobial isolate from pasture soil.</title>
        <authorList>
            <person name="Kant R."/>
            <person name="van Passel M.W."/>
            <person name="Sangwan P."/>
            <person name="Palva A."/>
            <person name="Lucas S."/>
            <person name="Copeland A."/>
            <person name="Lapidus A."/>
            <person name="Glavina Del Rio T."/>
            <person name="Dalin E."/>
            <person name="Tice H."/>
            <person name="Bruce D."/>
            <person name="Goodwin L."/>
            <person name="Pitluck S."/>
            <person name="Chertkov O."/>
            <person name="Larimer F.W."/>
            <person name="Land M.L."/>
            <person name="Hauser L."/>
            <person name="Brettin T.S."/>
            <person name="Detter J.C."/>
            <person name="Han S."/>
            <person name="de Vos W.M."/>
            <person name="Janssen P.H."/>
            <person name="Smidt H."/>
        </authorList>
    </citation>
    <scope>NUCLEOTIDE SEQUENCE [LARGE SCALE GENOMIC DNA]</scope>
    <source>
        <strain evidence="10 11">Ellin514</strain>
    </source>
</reference>
<proteinExistence type="inferred from homology"/>
<keyword evidence="3 8" id="KW-0694">RNA-binding</keyword>
<dbReference type="InterPro" id="IPR000630">
    <property type="entry name" value="Ribosomal_uS8"/>
</dbReference>
<comment type="subunit">
    <text evidence="7 8">Part of the 30S ribosomal subunit. Contacts proteins S5 and S12.</text>
</comment>
<dbReference type="InterPro" id="IPR035987">
    <property type="entry name" value="Ribosomal_uS8_sf"/>
</dbReference>
<accession>B9XFL7</accession>
<dbReference type="PANTHER" id="PTHR11758">
    <property type="entry name" value="40S RIBOSOMAL PROTEIN S15A"/>
    <property type="match status" value="1"/>
</dbReference>
<dbReference type="FunFam" id="3.30.1490.10:FF:000001">
    <property type="entry name" value="30S ribosomal protein S8"/>
    <property type="match status" value="1"/>
</dbReference>
<dbReference type="GO" id="GO:0006412">
    <property type="term" value="P:translation"/>
    <property type="evidence" value="ECO:0007669"/>
    <property type="project" value="UniProtKB-UniRule"/>
</dbReference>
<evidence type="ECO:0000313" key="10">
    <source>
        <dbReference type="EMBL" id="EEF61381.1"/>
    </source>
</evidence>
<dbReference type="FunFam" id="3.30.1370.30:FF:000002">
    <property type="entry name" value="30S ribosomal protein S8"/>
    <property type="match status" value="1"/>
</dbReference>
<dbReference type="InterPro" id="IPR047863">
    <property type="entry name" value="Ribosomal_uS8_CS"/>
</dbReference>
<evidence type="ECO:0000256" key="4">
    <source>
        <dbReference type="ARBA" id="ARBA00022980"/>
    </source>
</evidence>
<comment type="function">
    <text evidence="8">One of the primary rRNA binding proteins, it binds directly to 16S rRNA central domain where it helps coordinate assembly of the platform of the 30S subunit.</text>
</comment>
<organism evidence="10 11">
    <name type="scientific">Pedosphaera parvula (strain Ellin514)</name>
    <dbReference type="NCBI Taxonomy" id="320771"/>
    <lineage>
        <taxon>Bacteria</taxon>
        <taxon>Pseudomonadati</taxon>
        <taxon>Verrucomicrobiota</taxon>
        <taxon>Pedosphaerae</taxon>
        <taxon>Pedosphaerales</taxon>
        <taxon>Pedosphaeraceae</taxon>
        <taxon>Pedosphaera</taxon>
    </lineage>
</organism>
<evidence type="ECO:0000256" key="9">
    <source>
        <dbReference type="RuleBase" id="RU003660"/>
    </source>
</evidence>
<dbReference type="EMBL" id="ABOX02000010">
    <property type="protein sequence ID" value="EEF61381.1"/>
    <property type="molecule type" value="Genomic_DNA"/>
</dbReference>
<dbReference type="Pfam" id="PF00410">
    <property type="entry name" value="Ribosomal_S8"/>
    <property type="match status" value="1"/>
</dbReference>
<dbReference type="Gene3D" id="3.30.1370.30">
    <property type="match status" value="1"/>
</dbReference>
<dbReference type="AlphaFoldDB" id="B9XFL7"/>
<name>B9XFL7_PEDPL</name>
<dbReference type="RefSeq" id="WP_007414613.1">
    <property type="nucleotide sequence ID" value="NZ_ABOX02000010.1"/>
</dbReference>
<comment type="caution">
    <text evidence="10">The sequence shown here is derived from an EMBL/GenBank/DDBJ whole genome shotgun (WGS) entry which is preliminary data.</text>
</comment>
<dbReference type="NCBIfam" id="NF001109">
    <property type="entry name" value="PRK00136.1"/>
    <property type="match status" value="1"/>
</dbReference>
<dbReference type="PROSITE" id="PS00053">
    <property type="entry name" value="RIBOSOMAL_S8"/>
    <property type="match status" value="1"/>
</dbReference>
<gene>
    <name evidence="8" type="primary">rpsH</name>
    <name evidence="10" type="ORF">Cflav_PD4402</name>
</gene>
<evidence type="ECO:0000256" key="6">
    <source>
        <dbReference type="ARBA" id="ARBA00035258"/>
    </source>
</evidence>
<dbReference type="OrthoDB" id="9802617at2"/>
<dbReference type="HAMAP" id="MF_01302_B">
    <property type="entry name" value="Ribosomal_uS8_B"/>
    <property type="match status" value="1"/>
</dbReference>
<dbReference type="GO" id="GO:0005840">
    <property type="term" value="C:ribosome"/>
    <property type="evidence" value="ECO:0007669"/>
    <property type="project" value="UniProtKB-KW"/>
</dbReference>
<dbReference type="Gene3D" id="3.30.1490.10">
    <property type="match status" value="1"/>
</dbReference>
<evidence type="ECO:0000313" key="11">
    <source>
        <dbReference type="Proteomes" id="UP000003688"/>
    </source>
</evidence>
<evidence type="ECO:0000256" key="1">
    <source>
        <dbReference type="ARBA" id="ARBA00006471"/>
    </source>
</evidence>
<evidence type="ECO:0000256" key="2">
    <source>
        <dbReference type="ARBA" id="ARBA00022730"/>
    </source>
</evidence>
<evidence type="ECO:0000256" key="7">
    <source>
        <dbReference type="ARBA" id="ARBA00046740"/>
    </source>
</evidence>
<dbReference type="Proteomes" id="UP000003688">
    <property type="component" value="Unassembled WGS sequence"/>
</dbReference>
<comment type="similarity">
    <text evidence="1 8 9">Belongs to the universal ribosomal protein uS8 family.</text>
</comment>
<dbReference type="STRING" id="320771.Cflav_PD4402"/>
<keyword evidence="2 8" id="KW-0699">rRNA-binding</keyword>
<protein>
    <recommendedName>
        <fullName evidence="6 8">Small ribosomal subunit protein uS8</fullName>
    </recommendedName>
</protein>
<keyword evidence="4 8" id="KW-0689">Ribosomal protein</keyword>
<keyword evidence="5 8" id="KW-0687">Ribonucleoprotein</keyword>
<evidence type="ECO:0000256" key="5">
    <source>
        <dbReference type="ARBA" id="ARBA00023274"/>
    </source>
</evidence>
<dbReference type="GO" id="GO:0019843">
    <property type="term" value="F:rRNA binding"/>
    <property type="evidence" value="ECO:0007669"/>
    <property type="project" value="UniProtKB-UniRule"/>
</dbReference>
<evidence type="ECO:0000256" key="8">
    <source>
        <dbReference type="HAMAP-Rule" id="MF_01302"/>
    </source>
</evidence>
<sequence>MTDTISDMLTRIRNASRVQLPVVEVPHSKMKESIAHILKKEGYVGEVVVETAAPKKIKLTLKYEGKRSVIEGLRRVSTPGLRRYVGSTEIPRVRGGLGISVVSTSQGVMTGNQARKSNLGGELICYIW</sequence>